<name>A0A2B4SIA4_STYPI</name>
<reference evidence="4" key="1">
    <citation type="journal article" date="2017" name="bioRxiv">
        <title>Comparative analysis of the genomes of Stylophora pistillata and Acropora digitifera provides evidence for extensive differences between species of corals.</title>
        <authorList>
            <person name="Voolstra C.R."/>
            <person name="Li Y."/>
            <person name="Liew Y.J."/>
            <person name="Baumgarten S."/>
            <person name="Zoccola D."/>
            <person name="Flot J.-F."/>
            <person name="Tambutte S."/>
            <person name="Allemand D."/>
            <person name="Aranda M."/>
        </authorList>
    </citation>
    <scope>NUCLEOTIDE SEQUENCE [LARGE SCALE GENOMIC DNA]</scope>
</reference>
<organism evidence="3 4">
    <name type="scientific">Stylophora pistillata</name>
    <name type="common">Smooth cauliflower coral</name>
    <dbReference type="NCBI Taxonomy" id="50429"/>
    <lineage>
        <taxon>Eukaryota</taxon>
        <taxon>Metazoa</taxon>
        <taxon>Cnidaria</taxon>
        <taxon>Anthozoa</taxon>
        <taxon>Hexacorallia</taxon>
        <taxon>Scleractinia</taxon>
        <taxon>Astrocoeniina</taxon>
        <taxon>Pocilloporidae</taxon>
        <taxon>Stylophora</taxon>
    </lineage>
</organism>
<feature type="region of interest" description="Disordered" evidence="2">
    <location>
        <begin position="95"/>
        <end position="193"/>
    </location>
</feature>
<dbReference type="AlphaFoldDB" id="A0A2B4SIA4"/>
<comment type="caution">
    <text evidence="3">The sequence shown here is derived from an EMBL/GenBank/DDBJ whole genome shotgun (WGS) entry which is preliminary data.</text>
</comment>
<dbReference type="Gene3D" id="1.20.5.990">
    <property type="entry name" value="Nemo cc2-lz domain - 1d5 darpin complex"/>
    <property type="match status" value="1"/>
</dbReference>
<feature type="coiled-coil region" evidence="1">
    <location>
        <begin position="205"/>
        <end position="328"/>
    </location>
</feature>
<protein>
    <submittedName>
        <fullName evidence="3">Uncharacterized protein</fullName>
    </submittedName>
</protein>
<dbReference type="EMBL" id="LSMT01000076">
    <property type="protein sequence ID" value="PFX28813.1"/>
    <property type="molecule type" value="Genomic_DNA"/>
</dbReference>
<keyword evidence="1" id="KW-0175">Coiled coil</keyword>
<keyword evidence="4" id="KW-1185">Reference proteome</keyword>
<feature type="compositionally biased region" description="Polar residues" evidence="2">
    <location>
        <begin position="143"/>
        <end position="154"/>
    </location>
</feature>
<evidence type="ECO:0000313" key="4">
    <source>
        <dbReference type="Proteomes" id="UP000225706"/>
    </source>
</evidence>
<evidence type="ECO:0000256" key="1">
    <source>
        <dbReference type="SAM" id="Coils"/>
    </source>
</evidence>
<dbReference type="Proteomes" id="UP000225706">
    <property type="component" value="Unassembled WGS sequence"/>
</dbReference>
<sequence>MRQEWIFPLRFLLGYSKEKRKTSLHEQICIERIDEANSLPRTQTEHMEANDTPCQQVAELQREYERLSLEKDQYLQTLNNSEALKLQLRETRKDAKHLSKQKKKLQAMTDIGKPSEETSDQPPEDRNPRGENPFALEPIHTAPQETFPSREQTYSLPSQESFSPPSSPQDSGMNGHISPVLPTSNGFGKVEKPSEWGTLDAKTEANALRIENRDLVRMKRKQEEQVRNMSQELVVMGTRCKELENIAQRLEAENQRLSQQLGLVHGNLQRGDQYGPNEEVQLLRAQLKLYEDDFKKERSEKEQLITQKERLKRELSDSNATVAGLQRQLKQALNGEGGYGDPRGARVAIMSEPYVDPYALRHPLDYGMARSYSGGYIGPGASNTVLRRGQTPYPKKAFLSPDMTAVIDRDVVDGPPTGPPKSI</sequence>
<proteinExistence type="predicted"/>
<accession>A0A2B4SIA4</accession>
<gene>
    <name evidence="3" type="ORF">AWC38_SpisGene6445</name>
</gene>
<feature type="compositionally biased region" description="Low complexity" evidence="2">
    <location>
        <begin position="155"/>
        <end position="171"/>
    </location>
</feature>
<evidence type="ECO:0000256" key="2">
    <source>
        <dbReference type="SAM" id="MobiDB-lite"/>
    </source>
</evidence>
<evidence type="ECO:0000313" key="3">
    <source>
        <dbReference type="EMBL" id="PFX28813.1"/>
    </source>
</evidence>
<dbReference type="OrthoDB" id="5969558at2759"/>